<dbReference type="Gene3D" id="3.50.50.60">
    <property type="entry name" value="FAD/NAD(P)-binding domain"/>
    <property type="match status" value="2"/>
</dbReference>
<evidence type="ECO:0000313" key="4">
    <source>
        <dbReference type="EMBL" id="GAA3921594.1"/>
    </source>
</evidence>
<dbReference type="RefSeq" id="WP_344759268.1">
    <property type="nucleotide sequence ID" value="NZ_BAAAZU010000006.1"/>
</dbReference>
<keyword evidence="5" id="KW-1185">Reference proteome</keyword>
<protein>
    <submittedName>
        <fullName evidence="4">NAD(P)/FAD-dependent oxidoreductase</fullName>
    </submittedName>
</protein>
<name>A0ABP7MEM9_9GAMM</name>
<gene>
    <name evidence="4" type="ORF">GCM10022229_14140</name>
</gene>
<dbReference type="InterPro" id="IPR050097">
    <property type="entry name" value="Ferredoxin-NADP_redctase_2"/>
</dbReference>
<comment type="caution">
    <text evidence="4">The sequence shown here is derived from an EMBL/GenBank/DDBJ whole genome shotgun (WGS) entry which is preliminary data.</text>
</comment>
<dbReference type="Proteomes" id="UP001501727">
    <property type="component" value="Unassembled WGS sequence"/>
</dbReference>
<organism evidence="4 5">
    <name type="scientific">Luteimonas lutimaris</name>
    <dbReference type="NCBI Taxonomy" id="698645"/>
    <lineage>
        <taxon>Bacteria</taxon>
        <taxon>Pseudomonadati</taxon>
        <taxon>Pseudomonadota</taxon>
        <taxon>Gammaproteobacteria</taxon>
        <taxon>Lysobacterales</taxon>
        <taxon>Lysobacteraceae</taxon>
        <taxon>Luteimonas</taxon>
    </lineage>
</organism>
<dbReference type="PANTHER" id="PTHR48105">
    <property type="entry name" value="THIOREDOXIN REDUCTASE 1-RELATED-RELATED"/>
    <property type="match status" value="1"/>
</dbReference>
<dbReference type="PRINTS" id="PR00368">
    <property type="entry name" value="FADPNR"/>
</dbReference>
<proteinExistence type="predicted"/>
<dbReference type="InterPro" id="IPR023753">
    <property type="entry name" value="FAD/NAD-binding_dom"/>
</dbReference>
<evidence type="ECO:0000256" key="2">
    <source>
        <dbReference type="ARBA" id="ARBA00023002"/>
    </source>
</evidence>
<evidence type="ECO:0000256" key="1">
    <source>
        <dbReference type="ARBA" id="ARBA00022630"/>
    </source>
</evidence>
<dbReference type="InterPro" id="IPR036188">
    <property type="entry name" value="FAD/NAD-bd_sf"/>
</dbReference>
<dbReference type="EMBL" id="BAAAZU010000006">
    <property type="protein sequence ID" value="GAA3921594.1"/>
    <property type="molecule type" value="Genomic_DNA"/>
</dbReference>
<keyword evidence="2" id="KW-0560">Oxidoreductase</keyword>
<sequence length="309" mass="32073">MSTSADSESLVDVVVVGGGPAGLTAATYLGRFLRSCLVLDAGDSRAKWIPESNNCPGFPNGVAGVELLRRMRAQAEEFGARFEAAEVAKIERDGDGFLLSDGARSWRARCVILATGLADKLPDAPWVADAVDCGALRLCSICDAYEASDSCIGVYGPSGDIGAHGLFLRAYSERVYLLPTDDGAGGDDMREAVDAGVRVLAPGGRLDFDGKRCSYTTGDGETVVFDSLYPFMGSHTSARIAAAAGATLSDEGEIIVDDDQMTGVPGLFAIGDVVSGLNQISVAVGQAAIATTRVHGMLPFVPRGGAVEL</sequence>
<accession>A0ABP7MEM9</accession>
<dbReference type="PRINTS" id="PR00469">
    <property type="entry name" value="PNDRDTASEII"/>
</dbReference>
<evidence type="ECO:0000313" key="5">
    <source>
        <dbReference type="Proteomes" id="UP001501727"/>
    </source>
</evidence>
<evidence type="ECO:0000259" key="3">
    <source>
        <dbReference type="Pfam" id="PF07992"/>
    </source>
</evidence>
<dbReference type="SUPFAM" id="SSF51905">
    <property type="entry name" value="FAD/NAD(P)-binding domain"/>
    <property type="match status" value="1"/>
</dbReference>
<keyword evidence="1" id="KW-0285">Flavoprotein</keyword>
<feature type="domain" description="FAD/NAD(P)-binding" evidence="3">
    <location>
        <begin position="12"/>
        <end position="287"/>
    </location>
</feature>
<dbReference type="Pfam" id="PF07992">
    <property type="entry name" value="Pyr_redox_2"/>
    <property type="match status" value="1"/>
</dbReference>
<reference evidence="5" key="1">
    <citation type="journal article" date="2019" name="Int. J. Syst. Evol. Microbiol.">
        <title>The Global Catalogue of Microorganisms (GCM) 10K type strain sequencing project: providing services to taxonomists for standard genome sequencing and annotation.</title>
        <authorList>
            <consortium name="The Broad Institute Genomics Platform"/>
            <consortium name="The Broad Institute Genome Sequencing Center for Infectious Disease"/>
            <person name="Wu L."/>
            <person name="Ma J."/>
        </authorList>
    </citation>
    <scope>NUCLEOTIDE SEQUENCE [LARGE SCALE GENOMIC DNA]</scope>
    <source>
        <strain evidence="5">JCM 16916</strain>
    </source>
</reference>